<dbReference type="KEGG" id="malk:MalAC0309_1600"/>
<name>A0A0U4NW20_9MICO</name>
<dbReference type="InterPro" id="IPR011083">
    <property type="entry name" value="Phage_tail_collar_dom"/>
</dbReference>
<accession>A0A0U4NW20</accession>
<dbReference type="Pfam" id="PF07484">
    <property type="entry name" value="Collar"/>
    <property type="match status" value="1"/>
</dbReference>
<evidence type="ECO:0000259" key="2">
    <source>
        <dbReference type="Pfam" id="PF14594"/>
    </source>
</evidence>
<evidence type="ECO:0000313" key="3">
    <source>
        <dbReference type="EMBL" id="BAU32451.1"/>
    </source>
</evidence>
<gene>
    <name evidence="3" type="ORF">MalAC0309_1600</name>
</gene>
<dbReference type="InterPro" id="IPR029432">
    <property type="entry name" value="Gp28/Gp37-like_dom"/>
</dbReference>
<evidence type="ECO:0000313" key="4">
    <source>
        <dbReference type="Proteomes" id="UP000218965"/>
    </source>
</evidence>
<reference evidence="4" key="1">
    <citation type="submission" date="2015-12" db="EMBL/GenBank/DDBJ databases">
        <authorList>
            <person name="Shamseldin A."/>
            <person name="Moawad H."/>
            <person name="Abd El-Rahim W.M."/>
            <person name="Sadowsky M.J."/>
        </authorList>
    </citation>
    <scope>NUCLEOTIDE SEQUENCE [LARGE SCALE GENOMIC DNA]</scope>
    <source>
        <strain evidence="4">JAM AC0309</strain>
    </source>
</reference>
<sequence>MIVEVRNAEFEREGQIDRDQLDIMFVETFRDVGAWELKLPAEHPLLPVLRGKGSGIIIRDGSQVFSGRTRRAILSTDPADPKGTWVISGVDDAVILAATSALPDPANAPNAQTQDRDRRNGPAETIMKEFVRANAGDLATPERSYPWLDVAPDLGRGDVLPESARFQSLLEILQRIGTNSGLGFRVAQTEIDGQPMLRFDVYEPTDRRDEIKMSIANEMIDKASWGYQGPNATHLFVGGKGSGADRTIKVITTDASLQQAEEWGMRWELFQDRRDTDEEDELEQAGLETLAENGEETSIDVVPADAPSMAYGVDWGLGDLVTVIVDGQPTAAIVTQVARYVGPDGDFVRARVGEPTGFNFTARMARKVEQQDKRIRQLELSAAAVAAATTIPVGAHLPGEWSTSAVPAGFLLPDGTVYNIADYPALAAHYANVYGIPNFHGGNGLTTFAVPDTRERVYVNQGGSDIFAAIGAKTGAKTHSLTESEMPAHAHNVTGTLSLVVTAQPSSATAGPSNNGLSAVMGGTGGRFTHQVAAFDSSGPSNLVAQNQGNGAAHNNVQPSFVCRYVIRAA</sequence>
<dbReference type="OrthoDB" id="3622772at2"/>
<dbReference type="RefSeq" id="WP_096421642.1">
    <property type="nucleotide sequence ID" value="NZ_AP017315.1"/>
</dbReference>
<reference evidence="3 4" key="2">
    <citation type="submission" date="2016-01" db="EMBL/GenBank/DDBJ databases">
        <title>Microcella alkaliphila JAM AC0309 whole genome shotgun sequence.</title>
        <authorList>
            <person name="Kurata A."/>
            <person name="Hirose Y."/>
            <person name="Kishimoto N."/>
            <person name="Kobayashi T."/>
        </authorList>
    </citation>
    <scope>NUCLEOTIDE SEQUENCE [LARGE SCALE GENOMIC DNA]</scope>
    <source>
        <strain evidence="3 4">JAM AC0309</strain>
    </source>
</reference>
<dbReference type="EMBL" id="AP017315">
    <property type="protein sequence ID" value="BAU32451.1"/>
    <property type="molecule type" value="Genomic_DNA"/>
</dbReference>
<evidence type="ECO:0000259" key="1">
    <source>
        <dbReference type="Pfam" id="PF07484"/>
    </source>
</evidence>
<proteinExistence type="predicted"/>
<dbReference type="Proteomes" id="UP000218965">
    <property type="component" value="Chromosome"/>
</dbReference>
<feature type="domain" description="Gp28/Gp37-like" evidence="2">
    <location>
        <begin position="3"/>
        <end position="353"/>
    </location>
</feature>
<organism evidence="3 4">
    <name type="scientific">Microcella alkaliphila</name>
    <dbReference type="NCBI Taxonomy" id="279828"/>
    <lineage>
        <taxon>Bacteria</taxon>
        <taxon>Bacillati</taxon>
        <taxon>Actinomycetota</taxon>
        <taxon>Actinomycetes</taxon>
        <taxon>Micrococcales</taxon>
        <taxon>Microbacteriaceae</taxon>
        <taxon>Microcella</taxon>
    </lineage>
</organism>
<protein>
    <submittedName>
        <fullName evidence="3">Uncharacterized protein</fullName>
    </submittedName>
</protein>
<dbReference type="AlphaFoldDB" id="A0A0U4NW20"/>
<dbReference type="InterPro" id="IPR037053">
    <property type="entry name" value="Phage_tail_collar_dom_sf"/>
</dbReference>
<dbReference type="SUPFAM" id="SSF88874">
    <property type="entry name" value="Receptor-binding domain of short tail fibre protein gp12"/>
    <property type="match status" value="1"/>
</dbReference>
<feature type="domain" description="Phage tail collar" evidence="1">
    <location>
        <begin position="401"/>
        <end position="457"/>
    </location>
</feature>
<dbReference type="Gene3D" id="3.90.1340.10">
    <property type="entry name" value="Phage tail collar domain"/>
    <property type="match status" value="1"/>
</dbReference>
<dbReference type="Pfam" id="PF14594">
    <property type="entry name" value="Sipho_Gp37"/>
    <property type="match status" value="1"/>
</dbReference>